<name>A0A2V3J2P5_9FLOR</name>
<dbReference type="AlphaFoldDB" id="A0A2V3J2P5"/>
<accession>A0A2V3J2P5</accession>
<proteinExistence type="predicted"/>
<comment type="caution">
    <text evidence="2">The sequence shown here is derived from an EMBL/GenBank/DDBJ whole genome shotgun (WGS) entry which is preliminary data.</text>
</comment>
<reference evidence="2 3" key="1">
    <citation type="journal article" date="2018" name="Mol. Biol. Evol.">
        <title>Analysis of the draft genome of the red seaweed Gracilariopsis chorda provides insights into genome size evolution in Rhodophyta.</title>
        <authorList>
            <person name="Lee J."/>
            <person name="Yang E.C."/>
            <person name="Graf L."/>
            <person name="Yang J.H."/>
            <person name="Qiu H."/>
            <person name="Zel Zion U."/>
            <person name="Chan C.X."/>
            <person name="Stephens T.G."/>
            <person name="Weber A.P.M."/>
            <person name="Boo G.H."/>
            <person name="Boo S.M."/>
            <person name="Kim K.M."/>
            <person name="Shin Y."/>
            <person name="Jung M."/>
            <person name="Lee S.J."/>
            <person name="Yim H.S."/>
            <person name="Lee J.H."/>
            <person name="Bhattacharya D."/>
            <person name="Yoon H.S."/>
        </authorList>
    </citation>
    <scope>NUCLEOTIDE SEQUENCE [LARGE SCALE GENOMIC DNA]</scope>
    <source>
        <strain evidence="2 3">SKKU-2015</strain>
        <tissue evidence="2">Whole body</tissue>
    </source>
</reference>
<feature type="region of interest" description="Disordered" evidence="1">
    <location>
        <begin position="1"/>
        <end position="45"/>
    </location>
</feature>
<sequence length="148" mass="16225">MSLAQEQEGEREERNGERREKEVEGKKEGRGLFASSAGGTPASSGRALILPLFRQRRSRTGGWGGGARRVRLCRQSLRELAYWQSLTRGEGRDLVHLSPDMMIHSDVGDVGYGGRSGFGDEQGSHGSWDGQGFWTAGECAKSITLQEL</sequence>
<protein>
    <submittedName>
        <fullName evidence="2">Uncharacterized protein</fullName>
    </submittedName>
</protein>
<gene>
    <name evidence="2" type="ORF">BWQ96_01501</name>
</gene>
<feature type="compositionally biased region" description="Low complexity" evidence="1">
    <location>
        <begin position="34"/>
        <end position="45"/>
    </location>
</feature>
<dbReference type="Proteomes" id="UP000247409">
    <property type="component" value="Unassembled WGS sequence"/>
</dbReference>
<evidence type="ECO:0000313" key="2">
    <source>
        <dbReference type="EMBL" id="PXF48649.1"/>
    </source>
</evidence>
<organism evidence="2 3">
    <name type="scientific">Gracilariopsis chorda</name>
    <dbReference type="NCBI Taxonomy" id="448386"/>
    <lineage>
        <taxon>Eukaryota</taxon>
        <taxon>Rhodophyta</taxon>
        <taxon>Florideophyceae</taxon>
        <taxon>Rhodymeniophycidae</taxon>
        <taxon>Gracilariales</taxon>
        <taxon>Gracilariaceae</taxon>
        <taxon>Gracilariopsis</taxon>
    </lineage>
</organism>
<evidence type="ECO:0000313" key="3">
    <source>
        <dbReference type="Proteomes" id="UP000247409"/>
    </source>
</evidence>
<keyword evidence="3" id="KW-1185">Reference proteome</keyword>
<evidence type="ECO:0000256" key="1">
    <source>
        <dbReference type="SAM" id="MobiDB-lite"/>
    </source>
</evidence>
<feature type="compositionally biased region" description="Basic and acidic residues" evidence="1">
    <location>
        <begin position="11"/>
        <end position="30"/>
    </location>
</feature>
<dbReference type="EMBL" id="NBIV01000012">
    <property type="protein sequence ID" value="PXF48649.1"/>
    <property type="molecule type" value="Genomic_DNA"/>
</dbReference>